<evidence type="ECO:0000313" key="3">
    <source>
        <dbReference type="Proteomes" id="UP001501337"/>
    </source>
</evidence>
<organism evidence="2 3">
    <name type="scientific">Allohahella marinimesophila</name>
    <dbReference type="NCBI Taxonomy" id="1054972"/>
    <lineage>
        <taxon>Bacteria</taxon>
        <taxon>Pseudomonadati</taxon>
        <taxon>Pseudomonadota</taxon>
        <taxon>Gammaproteobacteria</taxon>
        <taxon>Oceanospirillales</taxon>
        <taxon>Hahellaceae</taxon>
        <taxon>Allohahella</taxon>
    </lineage>
</organism>
<proteinExistence type="predicted"/>
<evidence type="ECO:0000313" key="2">
    <source>
        <dbReference type="EMBL" id="GAA3951348.1"/>
    </source>
</evidence>
<keyword evidence="3" id="KW-1185">Reference proteome</keyword>
<dbReference type="RefSeq" id="WP_344803521.1">
    <property type="nucleotide sequence ID" value="NZ_BAABBO010000001.1"/>
</dbReference>
<dbReference type="Gene3D" id="1.10.260.40">
    <property type="entry name" value="lambda repressor-like DNA-binding domains"/>
    <property type="match status" value="1"/>
</dbReference>
<gene>
    <name evidence="2" type="ORF">GCM10022278_08120</name>
</gene>
<dbReference type="SUPFAM" id="SSF47413">
    <property type="entry name" value="lambda repressor-like DNA-binding domains"/>
    <property type="match status" value="1"/>
</dbReference>
<comment type="caution">
    <text evidence="2">The sequence shown here is derived from an EMBL/GenBank/DDBJ whole genome shotgun (WGS) entry which is preliminary data.</text>
</comment>
<feature type="compositionally biased region" description="Low complexity" evidence="1">
    <location>
        <begin position="144"/>
        <end position="163"/>
    </location>
</feature>
<reference evidence="3" key="1">
    <citation type="journal article" date="2019" name="Int. J. Syst. Evol. Microbiol.">
        <title>The Global Catalogue of Microorganisms (GCM) 10K type strain sequencing project: providing services to taxonomists for standard genome sequencing and annotation.</title>
        <authorList>
            <consortium name="The Broad Institute Genomics Platform"/>
            <consortium name="The Broad Institute Genome Sequencing Center for Infectious Disease"/>
            <person name="Wu L."/>
            <person name="Ma J."/>
        </authorList>
    </citation>
    <scope>NUCLEOTIDE SEQUENCE [LARGE SCALE GENOMIC DNA]</scope>
    <source>
        <strain evidence="3">JCM 17555</strain>
    </source>
</reference>
<dbReference type="InterPro" id="IPR001387">
    <property type="entry name" value="Cro/C1-type_HTH"/>
</dbReference>
<evidence type="ECO:0000256" key="1">
    <source>
        <dbReference type="SAM" id="MobiDB-lite"/>
    </source>
</evidence>
<accession>A0ABP7NPE4</accession>
<dbReference type="InterPro" id="IPR010982">
    <property type="entry name" value="Lambda_DNA-bd_dom_sf"/>
</dbReference>
<name>A0ABP7NPE4_9GAMM</name>
<sequence>MKYLRNFNQKLQDVRHQKKLTQEDVAMMCAVPESLVRNWEALEEGRREYPDVDQLIDFCVKASVPLEVLLDLDTSAGTERQLVLPGLDSEDDDDPATRMLGALAELGEELESRLPAEDERELLKRYRQCDDEKRTFIMQMLPRSSKPAAKAAASQTKGKSSRH</sequence>
<feature type="region of interest" description="Disordered" evidence="1">
    <location>
        <begin position="141"/>
        <end position="163"/>
    </location>
</feature>
<protein>
    <recommendedName>
        <fullName evidence="4">Helix-turn-helix protein</fullName>
    </recommendedName>
</protein>
<evidence type="ECO:0008006" key="4">
    <source>
        <dbReference type="Google" id="ProtNLM"/>
    </source>
</evidence>
<dbReference type="EMBL" id="BAABBO010000001">
    <property type="protein sequence ID" value="GAA3951348.1"/>
    <property type="molecule type" value="Genomic_DNA"/>
</dbReference>
<dbReference type="Proteomes" id="UP001501337">
    <property type="component" value="Unassembled WGS sequence"/>
</dbReference>
<dbReference type="CDD" id="cd00093">
    <property type="entry name" value="HTH_XRE"/>
    <property type="match status" value="1"/>
</dbReference>